<dbReference type="AlphaFoldDB" id="A0A0E9Q2N2"/>
<reference evidence="1" key="1">
    <citation type="submission" date="2014-11" db="EMBL/GenBank/DDBJ databases">
        <authorList>
            <person name="Amaro Gonzalez C."/>
        </authorList>
    </citation>
    <scope>NUCLEOTIDE SEQUENCE</scope>
</reference>
<accession>A0A0E9Q2N2</accession>
<proteinExistence type="predicted"/>
<evidence type="ECO:0000313" key="1">
    <source>
        <dbReference type="EMBL" id="JAH10358.1"/>
    </source>
</evidence>
<sequence>MAKNPISWTSMVFEADLFGMSSGNRQKKDFDKPNVSKCHGPINVNFNFLPLTLTLSSCQYG</sequence>
<dbReference type="EMBL" id="GBXM01098219">
    <property type="protein sequence ID" value="JAH10358.1"/>
    <property type="molecule type" value="Transcribed_RNA"/>
</dbReference>
<reference evidence="1" key="2">
    <citation type="journal article" date="2015" name="Fish Shellfish Immunol.">
        <title>Early steps in the European eel (Anguilla anguilla)-Vibrio vulnificus interaction in the gills: Role of the RtxA13 toxin.</title>
        <authorList>
            <person name="Callol A."/>
            <person name="Pajuelo D."/>
            <person name="Ebbesson L."/>
            <person name="Teles M."/>
            <person name="MacKenzie S."/>
            <person name="Amaro C."/>
        </authorList>
    </citation>
    <scope>NUCLEOTIDE SEQUENCE</scope>
</reference>
<organism evidence="1">
    <name type="scientific">Anguilla anguilla</name>
    <name type="common">European freshwater eel</name>
    <name type="synonym">Muraena anguilla</name>
    <dbReference type="NCBI Taxonomy" id="7936"/>
    <lineage>
        <taxon>Eukaryota</taxon>
        <taxon>Metazoa</taxon>
        <taxon>Chordata</taxon>
        <taxon>Craniata</taxon>
        <taxon>Vertebrata</taxon>
        <taxon>Euteleostomi</taxon>
        <taxon>Actinopterygii</taxon>
        <taxon>Neopterygii</taxon>
        <taxon>Teleostei</taxon>
        <taxon>Anguilliformes</taxon>
        <taxon>Anguillidae</taxon>
        <taxon>Anguilla</taxon>
    </lineage>
</organism>
<name>A0A0E9Q2N2_ANGAN</name>
<protein>
    <submittedName>
        <fullName evidence="1">Uncharacterized protein</fullName>
    </submittedName>
</protein>